<keyword evidence="2" id="KW-0378">Hydrolase</keyword>
<dbReference type="Pfam" id="PF01612">
    <property type="entry name" value="DNA_pol_A_exo1"/>
    <property type="match status" value="1"/>
</dbReference>
<dbReference type="Proteomes" id="UP000030816">
    <property type="component" value="Unassembled WGS sequence"/>
</dbReference>
<dbReference type="SMART" id="SM00474">
    <property type="entry name" value="35EXOc"/>
    <property type="match status" value="1"/>
</dbReference>
<dbReference type="HOGENOM" id="CLU_016103_0_0_1"/>
<dbReference type="InterPro" id="IPR036397">
    <property type="entry name" value="RNaseH_sf"/>
</dbReference>
<dbReference type="Gene3D" id="3.30.420.10">
    <property type="entry name" value="Ribonuclease H-like superfamily/Ribonuclease H"/>
    <property type="match status" value="1"/>
</dbReference>
<dbReference type="AlphaFoldDB" id="A0A0B2X572"/>
<dbReference type="GeneID" id="63734980"/>
<organism evidence="5 6">
    <name type="scientific">Metarhizium album (strain ARSEF 1941)</name>
    <dbReference type="NCBI Taxonomy" id="1081103"/>
    <lineage>
        <taxon>Eukaryota</taxon>
        <taxon>Fungi</taxon>
        <taxon>Dikarya</taxon>
        <taxon>Ascomycota</taxon>
        <taxon>Pezizomycotina</taxon>
        <taxon>Sordariomycetes</taxon>
        <taxon>Hypocreomycetidae</taxon>
        <taxon>Hypocreales</taxon>
        <taxon>Clavicipitaceae</taxon>
        <taxon>Metarhizium</taxon>
    </lineage>
</organism>
<evidence type="ECO:0000256" key="2">
    <source>
        <dbReference type="ARBA" id="ARBA00022801"/>
    </source>
</evidence>
<dbReference type="GO" id="GO:0006139">
    <property type="term" value="P:nucleobase-containing compound metabolic process"/>
    <property type="evidence" value="ECO:0007669"/>
    <property type="project" value="InterPro"/>
</dbReference>
<dbReference type="EMBL" id="AZHE01000001">
    <property type="protein sequence ID" value="KHO01524.1"/>
    <property type="molecule type" value="Genomic_DNA"/>
</dbReference>
<feature type="region of interest" description="Disordered" evidence="3">
    <location>
        <begin position="53"/>
        <end position="106"/>
    </location>
</feature>
<dbReference type="OrthoDB" id="1920326at2759"/>
<keyword evidence="6" id="KW-1185">Reference proteome</keyword>
<dbReference type="InterPro" id="IPR012337">
    <property type="entry name" value="RNaseH-like_sf"/>
</dbReference>
<evidence type="ECO:0000259" key="4">
    <source>
        <dbReference type="SMART" id="SM00474"/>
    </source>
</evidence>
<dbReference type="STRING" id="1081103.A0A0B2X572"/>
<evidence type="ECO:0000313" key="6">
    <source>
        <dbReference type="Proteomes" id="UP000030816"/>
    </source>
</evidence>
<protein>
    <submittedName>
        <fullName evidence="5">Ribonuclease H-like protein</fullName>
    </submittedName>
</protein>
<dbReference type="GO" id="GO:0005634">
    <property type="term" value="C:nucleus"/>
    <property type="evidence" value="ECO:0007669"/>
    <property type="project" value="TreeGrafter"/>
</dbReference>
<dbReference type="InterPro" id="IPR002562">
    <property type="entry name" value="3'-5'_exonuclease_dom"/>
</dbReference>
<dbReference type="RefSeq" id="XP_040682589.1">
    <property type="nucleotide sequence ID" value="XM_040819324.1"/>
</dbReference>
<dbReference type="GO" id="GO:0005737">
    <property type="term" value="C:cytoplasm"/>
    <property type="evidence" value="ECO:0007669"/>
    <property type="project" value="TreeGrafter"/>
</dbReference>
<dbReference type="PANTHER" id="PTHR13620">
    <property type="entry name" value="3-5 EXONUCLEASE"/>
    <property type="match status" value="1"/>
</dbReference>
<sequence length="513" mass="56648">MYPPLDMSRFMQTTSEGNDIDSDPRSESFHIGANAVMRPDSVAPAITRHVAITQQRSTSAPTSSQTSSHPLTATTNQDHKTSSDTKTSKLNSGSDPGVVQPPSTPLSFNMSPSLFHAARAAKQGSSESFWSHAMYQRTSDEGVIEKVKVHYCTSKHTTEEVCRKHFFGETVLGFDLEWLPYATRNDGPRENVSLIQIATTSRIGLFHVARFGPDEDLVPPALRTIMEDANVSKVGVHIKGDCTRMKNYLGVQVRGIFELSHLYKQVKYTAAKTPKLVNKVPVSLSTQVHEVLKLPLFKGDVVRSSNWMKRLDYQQILYSASDAYAGIQLYHVLETNRKGLDPCPPRPHHVEVGLPIPTLGPESEPDEQGGNPVLLDRSSASKLEAELRNPPSTPPQPPLRDARILAAEKRAAEYRTSKTSAVSAAPASLRAYFVWHSNADLNPEAIARLLRDPPLKTNTVVSYILDAIVSETMAYDKRRLKSEVLSLLDQSVMKAGSRYGALMTCCERRDDAA</sequence>
<evidence type="ECO:0000256" key="1">
    <source>
        <dbReference type="ARBA" id="ARBA00022722"/>
    </source>
</evidence>
<proteinExistence type="predicted"/>
<feature type="domain" description="3'-5' exonuclease" evidence="4">
    <location>
        <begin position="149"/>
        <end position="338"/>
    </location>
</feature>
<gene>
    <name evidence="5" type="ORF">MAM_00525</name>
</gene>
<comment type="caution">
    <text evidence="5">The sequence shown here is derived from an EMBL/GenBank/DDBJ whole genome shotgun (WGS) entry which is preliminary data.</text>
</comment>
<feature type="region of interest" description="Disordered" evidence="3">
    <location>
        <begin position="355"/>
        <end position="374"/>
    </location>
</feature>
<dbReference type="GO" id="GO:0008408">
    <property type="term" value="F:3'-5' exonuclease activity"/>
    <property type="evidence" value="ECO:0007669"/>
    <property type="project" value="InterPro"/>
</dbReference>
<dbReference type="SUPFAM" id="SSF53098">
    <property type="entry name" value="Ribonuclease H-like"/>
    <property type="match status" value="1"/>
</dbReference>
<evidence type="ECO:0000313" key="5">
    <source>
        <dbReference type="EMBL" id="KHO01524.1"/>
    </source>
</evidence>
<dbReference type="FunFam" id="3.30.420.10:FF:000100">
    <property type="entry name" value="3'-5' exonuclease/helicase (Wrn), putative"/>
    <property type="match status" value="1"/>
</dbReference>
<feature type="compositionally biased region" description="Basic and acidic residues" evidence="3">
    <location>
        <begin position="77"/>
        <end position="87"/>
    </location>
</feature>
<feature type="compositionally biased region" description="Low complexity" evidence="3">
    <location>
        <begin position="53"/>
        <end position="68"/>
    </location>
</feature>
<dbReference type="InterPro" id="IPR051132">
    <property type="entry name" value="3-5_Exonuclease_domain"/>
</dbReference>
<dbReference type="GO" id="GO:0003676">
    <property type="term" value="F:nucleic acid binding"/>
    <property type="evidence" value="ECO:0007669"/>
    <property type="project" value="InterPro"/>
</dbReference>
<evidence type="ECO:0000256" key="3">
    <source>
        <dbReference type="SAM" id="MobiDB-lite"/>
    </source>
</evidence>
<keyword evidence="1" id="KW-0540">Nuclease</keyword>
<dbReference type="PANTHER" id="PTHR13620:SF104">
    <property type="entry name" value="EXONUCLEASE 3'-5' DOMAIN-CONTAINING PROTEIN 2"/>
    <property type="match status" value="1"/>
</dbReference>
<name>A0A0B2X572_METAS</name>
<reference evidence="5 6" key="1">
    <citation type="journal article" date="2014" name="Proc. Natl. Acad. Sci. U.S.A.">
        <title>Trajectory and genomic determinants of fungal-pathogen speciation and host adaptation.</title>
        <authorList>
            <person name="Hu X."/>
            <person name="Xiao G."/>
            <person name="Zheng P."/>
            <person name="Shang Y."/>
            <person name="Su Y."/>
            <person name="Zhang X."/>
            <person name="Liu X."/>
            <person name="Zhan S."/>
            <person name="St Leger R.J."/>
            <person name="Wang C."/>
        </authorList>
    </citation>
    <scope>NUCLEOTIDE SEQUENCE [LARGE SCALE GENOMIC DNA]</scope>
    <source>
        <strain evidence="5 6">ARSEF 1941</strain>
    </source>
</reference>
<dbReference type="CDD" id="cd06141">
    <property type="entry name" value="WRN_exo"/>
    <property type="match status" value="1"/>
</dbReference>
<accession>A0A0B2X572</accession>